<dbReference type="AlphaFoldDB" id="A0A2P5CFJ6"/>
<evidence type="ECO:0000313" key="3">
    <source>
        <dbReference type="Proteomes" id="UP000237105"/>
    </source>
</evidence>
<dbReference type="EMBL" id="JXTB01000136">
    <property type="protein sequence ID" value="PON59812.1"/>
    <property type="molecule type" value="Genomic_DNA"/>
</dbReference>
<gene>
    <name evidence="2" type="ORF">PanWU01x14_157070</name>
</gene>
<dbReference type="Proteomes" id="UP000237105">
    <property type="component" value="Unassembled WGS sequence"/>
</dbReference>
<accession>A0A2P5CFJ6</accession>
<reference evidence="3" key="1">
    <citation type="submission" date="2016-06" db="EMBL/GenBank/DDBJ databases">
        <title>Parallel loss of symbiosis genes in relatives of nitrogen-fixing non-legume Parasponia.</title>
        <authorList>
            <person name="Van Velzen R."/>
            <person name="Holmer R."/>
            <person name="Bu F."/>
            <person name="Rutten L."/>
            <person name="Van Zeijl A."/>
            <person name="Liu W."/>
            <person name="Santuari L."/>
            <person name="Cao Q."/>
            <person name="Sharma T."/>
            <person name="Shen D."/>
            <person name="Roswanjaya Y."/>
            <person name="Wardhani T."/>
            <person name="Kalhor M.S."/>
            <person name="Jansen J."/>
            <person name="Van den Hoogen J."/>
            <person name="Gungor B."/>
            <person name="Hartog M."/>
            <person name="Hontelez J."/>
            <person name="Verver J."/>
            <person name="Yang W.-C."/>
            <person name="Schijlen E."/>
            <person name="Repin R."/>
            <person name="Schilthuizen M."/>
            <person name="Schranz E."/>
            <person name="Heidstra R."/>
            <person name="Miyata K."/>
            <person name="Fedorova E."/>
            <person name="Kohlen W."/>
            <person name="Bisseling T."/>
            <person name="Smit S."/>
            <person name="Geurts R."/>
        </authorList>
    </citation>
    <scope>NUCLEOTIDE SEQUENCE [LARGE SCALE GENOMIC DNA]</scope>
    <source>
        <strain evidence="3">cv. WU1-14</strain>
    </source>
</reference>
<proteinExistence type="predicted"/>
<name>A0A2P5CFJ6_PARAD</name>
<feature type="region of interest" description="Disordered" evidence="1">
    <location>
        <begin position="1"/>
        <end position="39"/>
    </location>
</feature>
<keyword evidence="3" id="KW-1185">Reference proteome</keyword>
<evidence type="ECO:0000313" key="2">
    <source>
        <dbReference type="EMBL" id="PON59812.1"/>
    </source>
</evidence>
<comment type="caution">
    <text evidence="2">The sequence shown here is derived from an EMBL/GenBank/DDBJ whole genome shotgun (WGS) entry which is preliminary data.</text>
</comment>
<sequence>MSSYYLCPTATSSSPSLSFPRYDPPPPLTPPKTSTDRGLPDVDLSYLNGAEILCDCMVDLISSSTLSLSSSSILAKIFSRCNRRHKASRSDRRELLSNGKFDIKVYKNSFCLVSEVVDKKDDDNEDEGPLSSIFTV</sequence>
<organism evidence="2 3">
    <name type="scientific">Parasponia andersonii</name>
    <name type="common">Sponia andersonii</name>
    <dbReference type="NCBI Taxonomy" id="3476"/>
    <lineage>
        <taxon>Eukaryota</taxon>
        <taxon>Viridiplantae</taxon>
        <taxon>Streptophyta</taxon>
        <taxon>Embryophyta</taxon>
        <taxon>Tracheophyta</taxon>
        <taxon>Spermatophyta</taxon>
        <taxon>Magnoliopsida</taxon>
        <taxon>eudicotyledons</taxon>
        <taxon>Gunneridae</taxon>
        <taxon>Pentapetalae</taxon>
        <taxon>rosids</taxon>
        <taxon>fabids</taxon>
        <taxon>Rosales</taxon>
        <taxon>Cannabaceae</taxon>
        <taxon>Parasponia</taxon>
    </lineage>
</organism>
<protein>
    <submittedName>
        <fullName evidence="2">Uncharacterized protein</fullName>
    </submittedName>
</protein>
<evidence type="ECO:0000256" key="1">
    <source>
        <dbReference type="SAM" id="MobiDB-lite"/>
    </source>
</evidence>
<feature type="compositionally biased region" description="Polar residues" evidence="1">
    <location>
        <begin position="1"/>
        <end position="17"/>
    </location>
</feature>